<dbReference type="Proteomes" id="UP000007886">
    <property type="component" value="Chromosome"/>
</dbReference>
<dbReference type="KEGG" id="brs:S23_38270"/>
<gene>
    <name evidence="1" type="ORF">S23_38270</name>
</gene>
<name>A0AAI8MFD0_9BRAD</name>
<dbReference type="EMBL" id="AP012279">
    <property type="protein sequence ID" value="BAL77022.1"/>
    <property type="molecule type" value="Genomic_DNA"/>
</dbReference>
<evidence type="ECO:0000313" key="1">
    <source>
        <dbReference type="EMBL" id="BAL77022.1"/>
    </source>
</evidence>
<dbReference type="AlphaFoldDB" id="A0AAI8MFD0"/>
<protein>
    <submittedName>
        <fullName evidence="1">P023</fullName>
    </submittedName>
</protein>
<organism evidence="1 2">
    <name type="scientific">Bradyrhizobium cosmicum</name>
    <dbReference type="NCBI Taxonomy" id="1404864"/>
    <lineage>
        <taxon>Bacteria</taxon>
        <taxon>Pseudomonadati</taxon>
        <taxon>Pseudomonadota</taxon>
        <taxon>Alphaproteobacteria</taxon>
        <taxon>Hyphomicrobiales</taxon>
        <taxon>Nitrobacteraceae</taxon>
        <taxon>Bradyrhizobium</taxon>
    </lineage>
</organism>
<evidence type="ECO:0000313" key="2">
    <source>
        <dbReference type="Proteomes" id="UP000007886"/>
    </source>
</evidence>
<keyword evidence="2" id="KW-1185">Reference proteome</keyword>
<reference evidence="1 2" key="1">
    <citation type="journal article" date="2012" name="Microbes Environ.">
        <title>Complete genome sequence of Bradyrhizobium sp. S23321: insights into symbiosis evolution in soil oligotrophs.</title>
        <authorList>
            <person name="Okubo T."/>
            <person name="Tsukui T."/>
            <person name="Maita H."/>
            <person name="Okamoto S."/>
            <person name="Oshima K."/>
            <person name="Fujisawa T."/>
            <person name="Saito A."/>
            <person name="Futamata H."/>
            <person name="Hattori R."/>
            <person name="Shimomura Y."/>
            <person name="Haruta S."/>
            <person name="Morimoto S."/>
            <person name="Wang Y."/>
            <person name="Sakai Y."/>
            <person name="Hattori M."/>
            <person name="Aizawa S."/>
            <person name="Nagashima K.V.P."/>
            <person name="Masuda S."/>
            <person name="Hattori T."/>
            <person name="Yamashita A."/>
            <person name="Bao Z."/>
            <person name="Hayatsu M."/>
            <person name="Kajiya-Kanegae H."/>
            <person name="Yoshinaga I."/>
            <person name="Sakamoto K."/>
            <person name="Toyota K."/>
            <person name="Nakao M."/>
            <person name="Kohara M."/>
            <person name="Anda M."/>
            <person name="Niwa R."/>
            <person name="Jung-Hwan P."/>
            <person name="Sameshima-Saito R."/>
            <person name="Tokuda S."/>
            <person name="Yamamoto S."/>
            <person name="Yamamoto S."/>
            <person name="Yokoyama T."/>
            <person name="Akutsu T."/>
            <person name="Nakamura Y."/>
            <person name="Nakahira-Yanaka Y."/>
            <person name="Takada Hoshino Y."/>
            <person name="Hirakawa H."/>
            <person name="Mitsui H."/>
            <person name="Terasawa K."/>
            <person name="Itakura M."/>
            <person name="Sato S."/>
            <person name="Ikeda-Ohtsubo W."/>
            <person name="Sakakura N."/>
            <person name="Kaminuma E."/>
            <person name="Minamisawa K."/>
        </authorList>
    </citation>
    <scope>NUCLEOTIDE SEQUENCE [LARGE SCALE GENOMIC DNA]</scope>
    <source>
        <strain evidence="1 2">S23321</strain>
    </source>
</reference>
<sequence>MSVIKTAAEIFRRYVTNGVPGSGINPVNKDDVVAWGSFLESTIGQVGLGYSTLALLNGDLAHGAGTLSFVYNDATAAYNGLYQKSGASGAGTWTRIGDLWETVVNLNVTGGTANAITATAIENPTVPGAKLFLLTPTAANTGPTTININGTGAVAIKNAFGVDLAANSLLAGSQVLMAWQTDHYQLLLSANPDASAFTAACAASASAAAGSASAAAASATSLAGIVGLAPPGGRLTLVSGVAAPSSDQAAVSTVFYTPDTGEYVRIYDGTNDVLRQFSEMSLALDSNAAHTGYHQSGKQFLFFVAYSGGSLVFGTGPAMANDSSTGTGAGTTEVEFFKGAWRNKNTITLRKGSLSGDTVSIPARQATMVGGFRATADGQASDTMLRRLLSNAYNPVPRKMFVNAQTLGTSWTYTLFAFRQAAGNTANKVEVFQCLPNGPARARAIGTTQHSAGGVLMFTGIGVNSVTINSGKGGLHPVVAANLSTQGISEWEGNLNLGYNYLAWLEASAASGTTTWLAGDAAISAFSSGLQAEVWN</sequence>
<dbReference type="RefSeq" id="WP_015686309.1">
    <property type="nucleotide sequence ID" value="NC_017082.1"/>
</dbReference>
<proteinExistence type="predicted"/>
<accession>A0AAI8MFD0</accession>